<reference evidence="2" key="1">
    <citation type="submission" date="2022-08" db="UniProtKB">
        <authorList>
            <consortium name="EnsemblMetazoa"/>
        </authorList>
    </citation>
    <scope>IDENTIFICATION</scope>
    <source>
        <strain evidence="2">05x7-T-G4-1.051#20</strain>
    </source>
</reference>
<name>A0A8W8JUU0_MAGGI</name>
<keyword evidence="1" id="KW-0472">Membrane</keyword>
<dbReference type="EnsemblMetazoa" id="G21148.1">
    <property type="protein sequence ID" value="G21148.1:cds"/>
    <property type="gene ID" value="G21148"/>
</dbReference>
<evidence type="ECO:0000313" key="2">
    <source>
        <dbReference type="EnsemblMetazoa" id="G21148.1:cds"/>
    </source>
</evidence>
<organism evidence="2 3">
    <name type="scientific">Magallana gigas</name>
    <name type="common">Pacific oyster</name>
    <name type="synonym">Crassostrea gigas</name>
    <dbReference type="NCBI Taxonomy" id="29159"/>
    <lineage>
        <taxon>Eukaryota</taxon>
        <taxon>Metazoa</taxon>
        <taxon>Spiralia</taxon>
        <taxon>Lophotrochozoa</taxon>
        <taxon>Mollusca</taxon>
        <taxon>Bivalvia</taxon>
        <taxon>Autobranchia</taxon>
        <taxon>Pteriomorphia</taxon>
        <taxon>Ostreida</taxon>
        <taxon>Ostreoidea</taxon>
        <taxon>Ostreidae</taxon>
        <taxon>Magallana</taxon>
    </lineage>
</organism>
<keyword evidence="1" id="KW-1133">Transmembrane helix</keyword>
<feature type="transmembrane region" description="Helical" evidence="1">
    <location>
        <begin position="21"/>
        <end position="41"/>
    </location>
</feature>
<evidence type="ECO:0000313" key="3">
    <source>
        <dbReference type="Proteomes" id="UP000005408"/>
    </source>
</evidence>
<sequence>MIMESGQNCTVNCQEIQMLKVSVGAMAVLCVFIIGSLLWLVRLARKKIRDLESLITPLYLTLLDDHDGLTESSKEKEDKDPSANLTTNPLVAADKLDQPNQNEVTNDVTKSRGTRKMCKSDSELSITKKLVLMKLQADFKDKYIYEKCRLPFENYTE</sequence>
<evidence type="ECO:0000256" key="1">
    <source>
        <dbReference type="SAM" id="Phobius"/>
    </source>
</evidence>
<protein>
    <submittedName>
        <fullName evidence="2">Uncharacterized protein</fullName>
    </submittedName>
</protein>
<dbReference type="Proteomes" id="UP000005408">
    <property type="component" value="Unassembled WGS sequence"/>
</dbReference>
<proteinExistence type="predicted"/>
<dbReference type="OMA" id="NCTVNCQ"/>
<dbReference type="AlphaFoldDB" id="A0A8W8JUU0"/>
<dbReference type="OrthoDB" id="10598630at2759"/>
<keyword evidence="1" id="KW-0812">Transmembrane</keyword>
<keyword evidence="3" id="KW-1185">Reference proteome</keyword>
<accession>A0A8W8JUU0</accession>